<evidence type="ECO:0000313" key="1">
    <source>
        <dbReference type="EMBL" id="KPI40113.1"/>
    </source>
</evidence>
<evidence type="ECO:0008006" key="3">
    <source>
        <dbReference type="Google" id="ProtNLM"/>
    </source>
</evidence>
<accession>A0A0N1H4E6</accession>
<dbReference type="STRING" id="1664694.A0A0N1H4E6"/>
<dbReference type="AlphaFoldDB" id="A0A0N1H4E6"/>
<dbReference type="Proteomes" id="UP000038010">
    <property type="component" value="Unassembled WGS sequence"/>
</dbReference>
<dbReference type="Gene3D" id="3.40.50.1820">
    <property type="entry name" value="alpha/beta hydrolase"/>
    <property type="match status" value="1"/>
</dbReference>
<reference evidence="1 2" key="1">
    <citation type="submission" date="2015-06" db="EMBL/GenBank/DDBJ databases">
        <title>Draft genome of the ant-associated black yeast Phialophora attae CBS 131958.</title>
        <authorList>
            <person name="Moreno L.F."/>
            <person name="Stielow B.J."/>
            <person name="de Hoog S."/>
            <person name="Vicente V.A."/>
            <person name="Weiss V.A."/>
            <person name="de Vries M."/>
            <person name="Cruz L.M."/>
            <person name="Souza E.M."/>
        </authorList>
    </citation>
    <scope>NUCLEOTIDE SEQUENCE [LARGE SCALE GENOMIC DNA]</scope>
    <source>
        <strain evidence="1 2">CBS 131958</strain>
    </source>
</reference>
<organism evidence="1 2">
    <name type="scientific">Cyphellophora attinorum</name>
    <dbReference type="NCBI Taxonomy" id="1664694"/>
    <lineage>
        <taxon>Eukaryota</taxon>
        <taxon>Fungi</taxon>
        <taxon>Dikarya</taxon>
        <taxon>Ascomycota</taxon>
        <taxon>Pezizomycotina</taxon>
        <taxon>Eurotiomycetes</taxon>
        <taxon>Chaetothyriomycetidae</taxon>
        <taxon>Chaetothyriales</taxon>
        <taxon>Cyphellophoraceae</taxon>
        <taxon>Cyphellophora</taxon>
    </lineage>
</organism>
<name>A0A0N1H4E6_9EURO</name>
<dbReference type="VEuPathDB" id="FungiDB:AB675_11503"/>
<protein>
    <recommendedName>
        <fullName evidence="3">AB hydrolase-1 domain-containing protein</fullName>
    </recommendedName>
</protein>
<dbReference type="OrthoDB" id="294702at2759"/>
<keyword evidence="2" id="KW-1185">Reference proteome</keyword>
<comment type="caution">
    <text evidence="1">The sequence shown here is derived from an EMBL/GenBank/DDBJ whole genome shotgun (WGS) entry which is preliminary data.</text>
</comment>
<gene>
    <name evidence="1" type="ORF">AB675_11503</name>
</gene>
<evidence type="ECO:0000313" key="2">
    <source>
        <dbReference type="Proteomes" id="UP000038010"/>
    </source>
</evidence>
<proteinExistence type="predicted"/>
<dbReference type="EMBL" id="LFJN01000013">
    <property type="protein sequence ID" value="KPI40113.1"/>
    <property type="molecule type" value="Genomic_DNA"/>
</dbReference>
<sequence>MASAAEIDTTAKVASKGTNKSATVSQEDFEAWISDERFNRLFQLPADASLGRPQPLQVSYADYGCGNDTAEGQKHVLLFFGPLMSSPLFAVSRDAIAKRHKVRILQLARPGVGKSASVPASRLIQTSRESTAALLQHLGIKHVSIGCHSAGTIYGLDFAVHYPQFLHPSRPYIAFAAPWVHPSHSGVFHLSLAAKLPGSLIAHTDKVATFVNIKLGPLHKAATAISGILPSIEKPPTHRGQEGPEVEFQEAVLTQTMRRVFADNPGARGLGAETQVVLRRGAEEKGWSDWGDLDVVAPRLAQAVHAASNTRLKVDVFFTEKDSLIGDAGSKGCKWFESCWRDLDSVVFASETVMGADHDSAWALRFGVLEKVFQKITAPD</sequence>
<dbReference type="GeneID" id="28732238"/>
<dbReference type="RefSeq" id="XP_018000076.1">
    <property type="nucleotide sequence ID" value="XM_018140357.1"/>
</dbReference>
<dbReference type="SUPFAM" id="SSF53474">
    <property type="entry name" value="alpha/beta-Hydrolases"/>
    <property type="match status" value="1"/>
</dbReference>
<dbReference type="InterPro" id="IPR029058">
    <property type="entry name" value="AB_hydrolase_fold"/>
</dbReference>